<dbReference type="EMBL" id="CP001931">
    <property type="protein sequence ID" value="ADC90160.1"/>
    <property type="molecule type" value="Genomic_DNA"/>
</dbReference>
<dbReference type="KEGG" id="tal:Thal_1531"/>
<sequence length="204" mass="21971">MRKYLSLAALSFLVSCGGGGSDGYKAFDSVTVTLSSIEPQLVQADVINLVKDQNTNQCYPVADADTVTIKLRSDTIKDASGKPITNNPSPVYVYRYRVTFIPQNPSQNPCENNPPCRQTLAQGIDASLSITLLPDSELTYQGIAVTLADWDNGPVRTVCSSAGGCYYTARIELYVREVLSGREKVLSGSVTVDFADYADPGCPP</sequence>
<keyword evidence="2" id="KW-1185">Reference proteome</keyword>
<evidence type="ECO:0008006" key="3">
    <source>
        <dbReference type="Google" id="ProtNLM"/>
    </source>
</evidence>
<evidence type="ECO:0000313" key="1">
    <source>
        <dbReference type="EMBL" id="ADC90160.1"/>
    </source>
</evidence>
<dbReference type="OrthoDB" id="9857535at2"/>
<evidence type="ECO:0000313" key="2">
    <source>
        <dbReference type="Proteomes" id="UP000002043"/>
    </source>
</evidence>
<organism evidence="1 2">
    <name type="scientific">Thermocrinis albus (strain DSM 14484 / JCM 11386 / HI 11/12)</name>
    <dbReference type="NCBI Taxonomy" id="638303"/>
    <lineage>
        <taxon>Bacteria</taxon>
        <taxon>Pseudomonadati</taxon>
        <taxon>Aquificota</taxon>
        <taxon>Aquificia</taxon>
        <taxon>Aquificales</taxon>
        <taxon>Aquificaceae</taxon>
        <taxon>Thermocrinis</taxon>
    </lineage>
</organism>
<dbReference type="Proteomes" id="UP000002043">
    <property type="component" value="Chromosome"/>
</dbReference>
<gene>
    <name evidence="1" type="ordered locus">Thal_1531</name>
</gene>
<name>D3SN30_THEAH</name>
<dbReference type="PROSITE" id="PS51257">
    <property type="entry name" value="PROKAR_LIPOPROTEIN"/>
    <property type="match status" value="1"/>
</dbReference>
<dbReference type="AlphaFoldDB" id="D3SN30"/>
<dbReference type="STRING" id="638303.Thal_1531"/>
<proteinExistence type="predicted"/>
<reference evidence="2" key="1">
    <citation type="journal article" date="2010" name="Stand. Genomic Sci.">
        <title>Complete genome sequence of Thermocrinis albus type strain (HI 11/12T).</title>
        <authorList>
            <person name="Wirth R."/>
            <person name="Sikorski J."/>
            <person name="Brambilla E."/>
            <person name="Misra M."/>
            <person name="Lapidus A."/>
            <person name="Copeland A."/>
            <person name="Nolan M."/>
            <person name="Lucas S."/>
            <person name="Chen F."/>
            <person name="Tice H."/>
            <person name="Cheng J.F."/>
            <person name="Han C."/>
            <person name="Detter J.C."/>
            <person name="Tapia R."/>
            <person name="Bruce D."/>
            <person name="Goodwin L."/>
            <person name="Pitluck S."/>
            <person name="Pati A."/>
            <person name="Anderson I."/>
            <person name="Ivanova N."/>
            <person name="Mavromatis K."/>
            <person name="Mikhailova N."/>
            <person name="Chen A."/>
            <person name="Palaniappan K."/>
            <person name="Bilek Y."/>
            <person name="Hader T."/>
            <person name="Land M."/>
            <person name="Hauser L."/>
            <person name="Chang Y.J."/>
            <person name="Jeffries C.D."/>
            <person name="Tindall B.J."/>
            <person name="Rohde M."/>
            <person name="Goker M."/>
            <person name="Bristow J."/>
            <person name="Eisen J.A."/>
            <person name="Markowitz V."/>
            <person name="Hugenholtz P."/>
            <person name="Kyrpides N.C."/>
            <person name="Klenk H.P."/>
        </authorList>
    </citation>
    <scope>NUCLEOTIDE SEQUENCE [LARGE SCALE GENOMIC DNA]</scope>
    <source>
        <strain evidence="2">DSM 14484 / JCM 11386 / HI 11/12</strain>
    </source>
</reference>
<accession>D3SN30</accession>
<protein>
    <recommendedName>
        <fullName evidence="3">Lipoprotein</fullName>
    </recommendedName>
</protein>
<dbReference type="HOGENOM" id="CLU_1265504_0_0_0"/>
<dbReference type="RefSeq" id="WP_012992566.1">
    <property type="nucleotide sequence ID" value="NC_013894.1"/>
</dbReference>